<evidence type="ECO:0000313" key="2">
    <source>
        <dbReference type="Proteomes" id="UP001145114"/>
    </source>
</evidence>
<organism evidence="1 2">
    <name type="scientific">Spiromyces aspiralis</name>
    <dbReference type="NCBI Taxonomy" id="68401"/>
    <lineage>
        <taxon>Eukaryota</taxon>
        <taxon>Fungi</taxon>
        <taxon>Fungi incertae sedis</taxon>
        <taxon>Zoopagomycota</taxon>
        <taxon>Kickxellomycotina</taxon>
        <taxon>Kickxellomycetes</taxon>
        <taxon>Kickxellales</taxon>
        <taxon>Kickxellaceae</taxon>
        <taxon>Spiromyces</taxon>
    </lineage>
</organism>
<protein>
    <submittedName>
        <fullName evidence="1">Uncharacterized protein</fullName>
    </submittedName>
</protein>
<proteinExistence type="predicted"/>
<gene>
    <name evidence="1" type="ORF">EV182_001855</name>
</gene>
<accession>A0ACC1HTG0</accession>
<reference evidence="1" key="1">
    <citation type="submission" date="2022-06" db="EMBL/GenBank/DDBJ databases">
        <title>Phylogenomic reconstructions and comparative analyses of Kickxellomycotina fungi.</title>
        <authorList>
            <person name="Reynolds N.K."/>
            <person name="Stajich J.E."/>
            <person name="Barry K."/>
            <person name="Grigoriev I.V."/>
            <person name="Crous P."/>
            <person name="Smith M.E."/>
        </authorList>
    </citation>
    <scope>NUCLEOTIDE SEQUENCE</scope>
    <source>
        <strain evidence="1">RSA 2271</strain>
    </source>
</reference>
<sequence length="505" mass="54302">MNRKQASLTQEQCGITASGADANHYPTLSAEQVHYCGAGATFGACGDEAKQQPGYLSRLSSIMQTNQGVIVVASSFLIQMFTTSINTMMGIYQAYYLNVTFRDESASQISWIATTAAACIYGMFVFGGILVEHIGTRTTSYIGLTITVTGYILASLSVKIWQLVLTQGLLIGTGAALLNSAAIITPLGYFEKRKGLAISIADAGGAVGATILPPLIQLFIGRYGLHWAIRMVGLMTLAVCGPVAYFQRCNSDALGGRGSKHGADGRCSGGCDCNDYDNSSSSSNDDTEQKASANKATSFALFGRQTLMSAPLWLLFFTNCFMKAGTNSVSNYLVASALFYKFEDSKSSILPTLMNIAYIFGNIALGFLMDRVSAVFVLIGSISCSALLVFSMWYTARSFAAFASFAAVYGLLGQRINNIIPILAEEFFGVKHLPSLIGLIWVGVLFGSIAGNFSLAKVYDRVDKRGRFSVTILVTGAIFCGALVFGVLLGIVYWRRWRREPLSDV</sequence>
<dbReference type="Proteomes" id="UP001145114">
    <property type="component" value="Unassembled WGS sequence"/>
</dbReference>
<evidence type="ECO:0000313" key="1">
    <source>
        <dbReference type="EMBL" id="KAJ1679532.1"/>
    </source>
</evidence>
<keyword evidence="2" id="KW-1185">Reference proteome</keyword>
<name>A0ACC1HTG0_9FUNG</name>
<dbReference type="EMBL" id="JAMZIH010000324">
    <property type="protein sequence ID" value="KAJ1679532.1"/>
    <property type="molecule type" value="Genomic_DNA"/>
</dbReference>
<comment type="caution">
    <text evidence="1">The sequence shown here is derived from an EMBL/GenBank/DDBJ whole genome shotgun (WGS) entry which is preliminary data.</text>
</comment>